<feature type="transmembrane region" description="Helical" evidence="1">
    <location>
        <begin position="24"/>
        <end position="45"/>
    </location>
</feature>
<comment type="caution">
    <text evidence="2">The sequence shown here is derived from an EMBL/GenBank/DDBJ whole genome shotgun (WGS) entry which is preliminary data.</text>
</comment>
<dbReference type="Proteomes" id="UP000193411">
    <property type="component" value="Unassembled WGS sequence"/>
</dbReference>
<dbReference type="EMBL" id="MCFL01000369">
    <property type="protein sequence ID" value="ORZ27563.1"/>
    <property type="molecule type" value="Genomic_DNA"/>
</dbReference>
<name>A0A1Y2H1H3_9FUNG</name>
<feature type="non-terminal residue" evidence="2">
    <location>
        <position position="57"/>
    </location>
</feature>
<reference evidence="2 3" key="1">
    <citation type="submission" date="2016-07" db="EMBL/GenBank/DDBJ databases">
        <title>Pervasive Adenine N6-methylation of Active Genes in Fungi.</title>
        <authorList>
            <consortium name="DOE Joint Genome Institute"/>
            <person name="Mondo S.J."/>
            <person name="Dannebaum R.O."/>
            <person name="Kuo R.C."/>
            <person name="Labutti K."/>
            <person name="Haridas S."/>
            <person name="Kuo A."/>
            <person name="Salamov A."/>
            <person name="Ahrendt S.R."/>
            <person name="Lipzen A."/>
            <person name="Sullivan W."/>
            <person name="Andreopoulos W.B."/>
            <person name="Clum A."/>
            <person name="Lindquist E."/>
            <person name="Daum C."/>
            <person name="Ramamoorthy G.K."/>
            <person name="Gryganskyi A."/>
            <person name="Culley D."/>
            <person name="Magnuson J.K."/>
            <person name="James T.Y."/>
            <person name="O'Malley M.A."/>
            <person name="Stajich J.E."/>
            <person name="Spatafora J.W."/>
            <person name="Visel A."/>
            <person name="Grigoriev I.V."/>
        </authorList>
    </citation>
    <scope>NUCLEOTIDE SEQUENCE [LARGE SCALE GENOMIC DNA]</scope>
    <source>
        <strain evidence="2 3">PL171</strain>
    </source>
</reference>
<proteinExistence type="predicted"/>
<evidence type="ECO:0000256" key="1">
    <source>
        <dbReference type="SAM" id="Phobius"/>
    </source>
</evidence>
<keyword evidence="3" id="KW-1185">Reference proteome</keyword>
<evidence type="ECO:0000313" key="3">
    <source>
        <dbReference type="Proteomes" id="UP000193411"/>
    </source>
</evidence>
<accession>A0A1Y2H1H3</accession>
<sequence length="57" mass="6466">MLAWLPVAFLSSSTLTGMPRQSSLVFLVPPFAILRCLVISVRLFCRQCFPHVLRRSC</sequence>
<protein>
    <submittedName>
        <fullName evidence="2">Uncharacterized protein</fullName>
    </submittedName>
</protein>
<keyword evidence="1" id="KW-0812">Transmembrane</keyword>
<keyword evidence="1" id="KW-0472">Membrane</keyword>
<dbReference type="AlphaFoldDB" id="A0A1Y2H1H3"/>
<evidence type="ECO:0000313" key="2">
    <source>
        <dbReference type="EMBL" id="ORZ27563.1"/>
    </source>
</evidence>
<gene>
    <name evidence="2" type="ORF">BCR44DRAFT_1455533</name>
</gene>
<organism evidence="2 3">
    <name type="scientific">Catenaria anguillulae PL171</name>
    <dbReference type="NCBI Taxonomy" id="765915"/>
    <lineage>
        <taxon>Eukaryota</taxon>
        <taxon>Fungi</taxon>
        <taxon>Fungi incertae sedis</taxon>
        <taxon>Blastocladiomycota</taxon>
        <taxon>Blastocladiomycetes</taxon>
        <taxon>Blastocladiales</taxon>
        <taxon>Catenariaceae</taxon>
        <taxon>Catenaria</taxon>
    </lineage>
</organism>
<keyword evidence="1" id="KW-1133">Transmembrane helix</keyword>